<dbReference type="GO" id="GO:0006310">
    <property type="term" value="P:DNA recombination"/>
    <property type="evidence" value="ECO:0007669"/>
    <property type="project" value="UniProtKB-KW"/>
</dbReference>
<comment type="caution">
    <text evidence="3">The sequence shown here is derived from an EMBL/GenBank/DDBJ whole genome shotgun (WGS) entry which is preliminary data.</text>
</comment>
<dbReference type="PROSITE" id="PS51898">
    <property type="entry name" value="TYR_RECOMBINASE"/>
    <property type="match status" value="1"/>
</dbReference>
<keyword evidence="1" id="KW-0233">DNA recombination</keyword>
<evidence type="ECO:0000313" key="4">
    <source>
        <dbReference type="Proteomes" id="UP001283212"/>
    </source>
</evidence>
<accession>A0AAE4MHS1</accession>
<dbReference type="SUPFAM" id="SSF56349">
    <property type="entry name" value="DNA breaking-rejoining enzymes"/>
    <property type="match status" value="1"/>
</dbReference>
<dbReference type="InterPro" id="IPR002104">
    <property type="entry name" value="Integrase_catalytic"/>
</dbReference>
<dbReference type="Proteomes" id="UP001283212">
    <property type="component" value="Unassembled WGS sequence"/>
</dbReference>
<dbReference type="CDD" id="cd00397">
    <property type="entry name" value="DNA_BRE_C"/>
    <property type="match status" value="1"/>
</dbReference>
<dbReference type="AlphaFoldDB" id="A0AAE4MHS1"/>
<dbReference type="InterPro" id="IPR013762">
    <property type="entry name" value="Integrase-like_cat_sf"/>
</dbReference>
<dbReference type="RefSeq" id="WP_338096572.1">
    <property type="nucleotide sequence ID" value="NZ_JAWDKB010000005.1"/>
</dbReference>
<dbReference type="GO" id="GO:0003677">
    <property type="term" value="F:DNA binding"/>
    <property type="evidence" value="ECO:0007669"/>
    <property type="project" value="InterPro"/>
</dbReference>
<gene>
    <name evidence="3" type="ORF">McpCs1_14610</name>
</gene>
<evidence type="ECO:0000313" key="3">
    <source>
        <dbReference type="EMBL" id="MDV0444068.1"/>
    </source>
</evidence>
<dbReference type="EMBL" id="JAWDKB010000005">
    <property type="protein sequence ID" value="MDV0444068.1"/>
    <property type="molecule type" value="Genomic_DNA"/>
</dbReference>
<feature type="domain" description="Tyr recombinase" evidence="2">
    <location>
        <begin position="137"/>
        <end position="326"/>
    </location>
</feature>
<name>A0AAE4MHS1_9EURY</name>
<evidence type="ECO:0000259" key="2">
    <source>
        <dbReference type="PROSITE" id="PS51898"/>
    </source>
</evidence>
<organism evidence="3 4">
    <name type="scientific">Methanorbis rubei</name>
    <dbReference type="NCBI Taxonomy" id="3028300"/>
    <lineage>
        <taxon>Archaea</taxon>
        <taxon>Methanobacteriati</taxon>
        <taxon>Methanobacteriota</taxon>
        <taxon>Stenosarchaea group</taxon>
        <taxon>Methanomicrobia</taxon>
        <taxon>Methanomicrobiales</taxon>
        <taxon>Methanocorpusculaceae</taxon>
        <taxon>Methanorbis</taxon>
    </lineage>
</organism>
<dbReference type="InterPro" id="IPR011010">
    <property type="entry name" value="DNA_brk_join_enz"/>
</dbReference>
<sequence>MTPTTCNISEIDQTIEIEMESPIIYADSATPVSDFLKLYDNKKTMDNYRLAIAAYLNCVYPDLPSKRAEDIDPYASAYLTDLKHGRNYHHDLKIAVNRFSKCYAPMTANLNIKATCVWLEDGGFPLSRRERQRLFVSLPPSRPATKELEIKRKIFREMYMELPEHIGALLLTLAGSGMRLGEGLKLLKTDLDENQQRTAVNIRAENTKTKTARTTYLTLEASEALRDYIAVRRDEDPRVFPFSAATAQYHFRKTADELGYGNRDPATNARQLHWHMTRKWFISRFGLAANKDVGEMLAGHEGYLSTSYQRYTKKQVLKQFKKAEKEISILR</sequence>
<dbReference type="Pfam" id="PF00589">
    <property type="entry name" value="Phage_integrase"/>
    <property type="match status" value="1"/>
</dbReference>
<keyword evidence="4" id="KW-1185">Reference proteome</keyword>
<dbReference type="Gene3D" id="1.10.443.10">
    <property type="entry name" value="Intergrase catalytic core"/>
    <property type="match status" value="1"/>
</dbReference>
<dbReference type="GO" id="GO:0015074">
    <property type="term" value="P:DNA integration"/>
    <property type="evidence" value="ECO:0007669"/>
    <property type="project" value="InterPro"/>
</dbReference>
<protein>
    <recommendedName>
        <fullName evidence="2">Tyr recombinase domain-containing protein</fullName>
    </recommendedName>
</protein>
<proteinExistence type="predicted"/>
<evidence type="ECO:0000256" key="1">
    <source>
        <dbReference type="ARBA" id="ARBA00023172"/>
    </source>
</evidence>
<reference evidence="3 4" key="1">
    <citation type="submission" date="2023-06" db="EMBL/GenBank/DDBJ databases">
        <title>Genome sequence of Methancorpusculaceae sp. Cs1.</title>
        <authorList>
            <person name="Protasov E."/>
            <person name="Platt K."/>
            <person name="Poehlein A."/>
            <person name="Daniel R."/>
            <person name="Brune A."/>
        </authorList>
    </citation>
    <scope>NUCLEOTIDE SEQUENCE [LARGE SCALE GENOMIC DNA]</scope>
    <source>
        <strain evidence="3 4">Cs1</strain>
    </source>
</reference>